<feature type="region of interest" description="Disordered" evidence="1">
    <location>
        <begin position="105"/>
        <end position="125"/>
    </location>
</feature>
<evidence type="ECO:0000256" key="1">
    <source>
        <dbReference type="SAM" id="MobiDB-lite"/>
    </source>
</evidence>
<sequence length="153" mass="16267">MWTPRVYGGGVFPAALPNQLIEPVAKVLHLAGAKDTAHTHQVGLVVTPCPVVGVASPPRPPLRDLHGIVRVRGDVARHGDRAPCLGGGFLDRRLFHHSHLASRAKSEESAELATVPVPKSSPSLSSWSLLWNANLKDTGEAQGERVRQAGSTS</sequence>
<proteinExistence type="predicted"/>
<dbReference type="AlphaFoldDB" id="A0AAD7WVK9"/>
<comment type="caution">
    <text evidence="2">The sequence shown here is derived from an EMBL/GenBank/DDBJ whole genome shotgun (WGS) entry which is preliminary data.</text>
</comment>
<evidence type="ECO:0000313" key="3">
    <source>
        <dbReference type="Proteomes" id="UP001221898"/>
    </source>
</evidence>
<evidence type="ECO:0000313" key="2">
    <source>
        <dbReference type="EMBL" id="KAJ8411206.1"/>
    </source>
</evidence>
<dbReference type="EMBL" id="JAINUG010000023">
    <property type="protein sequence ID" value="KAJ8411206.1"/>
    <property type="molecule type" value="Genomic_DNA"/>
</dbReference>
<name>A0AAD7WVK9_9TELE</name>
<organism evidence="2 3">
    <name type="scientific">Aldrovandia affinis</name>
    <dbReference type="NCBI Taxonomy" id="143900"/>
    <lineage>
        <taxon>Eukaryota</taxon>
        <taxon>Metazoa</taxon>
        <taxon>Chordata</taxon>
        <taxon>Craniata</taxon>
        <taxon>Vertebrata</taxon>
        <taxon>Euteleostomi</taxon>
        <taxon>Actinopterygii</taxon>
        <taxon>Neopterygii</taxon>
        <taxon>Teleostei</taxon>
        <taxon>Notacanthiformes</taxon>
        <taxon>Halosauridae</taxon>
        <taxon>Aldrovandia</taxon>
    </lineage>
</organism>
<gene>
    <name evidence="2" type="ORF">AAFF_G00172120</name>
</gene>
<dbReference type="Proteomes" id="UP001221898">
    <property type="component" value="Unassembled WGS sequence"/>
</dbReference>
<protein>
    <submittedName>
        <fullName evidence="2">Uncharacterized protein</fullName>
    </submittedName>
</protein>
<keyword evidence="3" id="KW-1185">Reference proteome</keyword>
<accession>A0AAD7WVK9</accession>
<reference evidence="2" key="1">
    <citation type="journal article" date="2023" name="Science">
        <title>Genome structures resolve the early diversification of teleost fishes.</title>
        <authorList>
            <person name="Parey E."/>
            <person name="Louis A."/>
            <person name="Montfort J."/>
            <person name="Bouchez O."/>
            <person name="Roques C."/>
            <person name="Iampietro C."/>
            <person name="Lluch J."/>
            <person name="Castinel A."/>
            <person name="Donnadieu C."/>
            <person name="Desvignes T."/>
            <person name="Floi Bucao C."/>
            <person name="Jouanno E."/>
            <person name="Wen M."/>
            <person name="Mejri S."/>
            <person name="Dirks R."/>
            <person name="Jansen H."/>
            <person name="Henkel C."/>
            <person name="Chen W.J."/>
            <person name="Zahm M."/>
            <person name="Cabau C."/>
            <person name="Klopp C."/>
            <person name="Thompson A.W."/>
            <person name="Robinson-Rechavi M."/>
            <person name="Braasch I."/>
            <person name="Lecointre G."/>
            <person name="Bobe J."/>
            <person name="Postlethwait J.H."/>
            <person name="Berthelot C."/>
            <person name="Roest Crollius H."/>
            <person name="Guiguen Y."/>
        </authorList>
    </citation>
    <scope>NUCLEOTIDE SEQUENCE</scope>
    <source>
        <strain evidence="2">NC1722</strain>
    </source>
</reference>